<dbReference type="PANTHER" id="PTHR11863">
    <property type="entry name" value="STEROL DESATURASE"/>
    <property type="match status" value="1"/>
</dbReference>
<keyword evidence="5 6" id="KW-0472">Membrane</keyword>
<keyword evidence="7" id="KW-0732">Signal</keyword>
<sequence length="362" mass="41595">MLSQRWLCLVILTICAGSCCVRRADAWSWFEAKLEGDSPSFVYQVPDAADIAVLRPKGQRQQNCTNGLNSTAPSLTEREQLSKALAQRQCQYANLQHLKEENDWKNDLVLFMIPTGFRRALPRVVLSWLRNYVACMAVYFGVSGAWAYYVYWVFGYCLYGPGNMPSTSDVFEQAWVAVGSIPGYAVLPALTEAVVEAGWTRAYARIGNVGVWWHLANFAVYMLCVEFAVYWMHRLLHDIRVGYRWLHYIHHKYNKEGSLSPFAGLAFHPLDGIIQALPYCVLLLVLPMHFLTHELMLFMTGIWTTNIHDCLHARIVPIMGAGYHTIHHTTYQHNYGHYFIYMDRFFNTLEDPDEFSSKQKAL</sequence>
<evidence type="ECO:0000259" key="8">
    <source>
        <dbReference type="Pfam" id="PF04116"/>
    </source>
</evidence>
<feature type="transmembrane region" description="Helical" evidence="6">
    <location>
        <begin position="133"/>
        <end position="154"/>
    </location>
</feature>
<proteinExistence type="inferred from homology"/>
<evidence type="ECO:0000313" key="10">
    <source>
        <dbReference type="Proteomes" id="UP001465755"/>
    </source>
</evidence>
<dbReference type="EMBL" id="JALJOQ010000069">
    <property type="protein sequence ID" value="KAK9802700.1"/>
    <property type="molecule type" value="Genomic_DNA"/>
</dbReference>
<evidence type="ECO:0000256" key="6">
    <source>
        <dbReference type="SAM" id="Phobius"/>
    </source>
</evidence>
<accession>A0AAW1P2F1</accession>
<protein>
    <recommendedName>
        <fullName evidence="8">Fatty acid hydroxylase domain-containing protein</fullName>
    </recommendedName>
</protein>
<comment type="subcellular location">
    <subcellularLocation>
        <location evidence="1">Membrane</location>
    </subcellularLocation>
</comment>
<dbReference type="InterPro" id="IPR006694">
    <property type="entry name" value="Fatty_acid_hydroxylase"/>
</dbReference>
<evidence type="ECO:0000256" key="2">
    <source>
        <dbReference type="ARBA" id="ARBA00009324"/>
    </source>
</evidence>
<feature type="transmembrane region" description="Helical" evidence="6">
    <location>
        <begin position="211"/>
        <end position="232"/>
    </location>
</feature>
<evidence type="ECO:0000256" key="5">
    <source>
        <dbReference type="ARBA" id="ARBA00023136"/>
    </source>
</evidence>
<evidence type="ECO:0000313" key="9">
    <source>
        <dbReference type="EMBL" id="KAK9802700.1"/>
    </source>
</evidence>
<dbReference type="GO" id="GO:0005506">
    <property type="term" value="F:iron ion binding"/>
    <property type="evidence" value="ECO:0007669"/>
    <property type="project" value="InterPro"/>
</dbReference>
<evidence type="ECO:0000256" key="1">
    <source>
        <dbReference type="ARBA" id="ARBA00004370"/>
    </source>
</evidence>
<feature type="transmembrane region" description="Helical" evidence="6">
    <location>
        <begin position="272"/>
        <end position="291"/>
    </location>
</feature>
<dbReference type="GO" id="GO:0016491">
    <property type="term" value="F:oxidoreductase activity"/>
    <property type="evidence" value="ECO:0007669"/>
    <property type="project" value="InterPro"/>
</dbReference>
<evidence type="ECO:0000256" key="4">
    <source>
        <dbReference type="ARBA" id="ARBA00022989"/>
    </source>
</evidence>
<dbReference type="Proteomes" id="UP001465755">
    <property type="component" value="Unassembled WGS sequence"/>
</dbReference>
<dbReference type="InterPro" id="IPR050307">
    <property type="entry name" value="Sterol_Desaturase_Related"/>
</dbReference>
<keyword evidence="10" id="KW-1185">Reference proteome</keyword>
<feature type="signal peptide" evidence="7">
    <location>
        <begin position="1"/>
        <end position="26"/>
    </location>
</feature>
<comment type="caution">
    <text evidence="9">The sequence shown here is derived from an EMBL/GenBank/DDBJ whole genome shotgun (WGS) entry which is preliminary data.</text>
</comment>
<comment type="similarity">
    <text evidence="2">Belongs to the sterol desaturase family.</text>
</comment>
<evidence type="ECO:0000256" key="3">
    <source>
        <dbReference type="ARBA" id="ARBA00022692"/>
    </source>
</evidence>
<feature type="chain" id="PRO_5043833656" description="Fatty acid hydroxylase domain-containing protein" evidence="7">
    <location>
        <begin position="27"/>
        <end position="362"/>
    </location>
</feature>
<gene>
    <name evidence="9" type="ORF">WJX73_008596</name>
</gene>
<dbReference type="Pfam" id="PF04116">
    <property type="entry name" value="FA_hydroxylase"/>
    <property type="match status" value="1"/>
</dbReference>
<name>A0AAW1P2F1_9CHLO</name>
<keyword evidence="3 6" id="KW-0812">Transmembrane</keyword>
<organism evidence="9 10">
    <name type="scientific">Symbiochloris irregularis</name>
    <dbReference type="NCBI Taxonomy" id="706552"/>
    <lineage>
        <taxon>Eukaryota</taxon>
        <taxon>Viridiplantae</taxon>
        <taxon>Chlorophyta</taxon>
        <taxon>core chlorophytes</taxon>
        <taxon>Trebouxiophyceae</taxon>
        <taxon>Trebouxiales</taxon>
        <taxon>Trebouxiaceae</taxon>
        <taxon>Symbiochloris</taxon>
    </lineage>
</organism>
<reference evidence="9 10" key="1">
    <citation type="journal article" date="2024" name="Nat. Commun.">
        <title>Phylogenomics reveals the evolutionary origins of lichenization in chlorophyte algae.</title>
        <authorList>
            <person name="Puginier C."/>
            <person name="Libourel C."/>
            <person name="Otte J."/>
            <person name="Skaloud P."/>
            <person name="Haon M."/>
            <person name="Grisel S."/>
            <person name="Petersen M."/>
            <person name="Berrin J.G."/>
            <person name="Delaux P.M."/>
            <person name="Dal Grande F."/>
            <person name="Keller J."/>
        </authorList>
    </citation>
    <scope>NUCLEOTIDE SEQUENCE [LARGE SCALE GENOMIC DNA]</scope>
    <source>
        <strain evidence="9 10">SAG 2036</strain>
    </source>
</reference>
<feature type="domain" description="Fatty acid hydroxylase" evidence="8">
    <location>
        <begin position="218"/>
        <end position="348"/>
    </location>
</feature>
<keyword evidence="4 6" id="KW-1133">Transmembrane helix</keyword>
<feature type="transmembrane region" description="Helical" evidence="6">
    <location>
        <begin position="174"/>
        <end position="199"/>
    </location>
</feature>
<dbReference type="AlphaFoldDB" id="A0AAW1P2F1"/>
<evidence type="ECO:0000256" key="7">
    <source>
        <dbReference type="SAM" id="SignalP"/>
    </source>
</evidence>
<dbReference type="GO" id="GO:0016020">
    <property type="term" value="C:membrane"/>
    <property type="evidence" value="ECO:0007669"/>
    <property type="project" value="UniProtKB-SubCell"/>
</dbReference>
<dbReference type="GO" id="GO:0008610">
    <property type="term" value="P:lipid biosynthetic process"/>
    <property type="evidence" value="ECO:0007669"/>
    <property type="project" value="InterPro"/>
</dbReference>